<reference evidence="1 2" key="1">
    <citation type="journal article" date="2021" name="ISME Commun">
        <title>Automated analysis of genomic sequences facilitates high-throughput and comprehensive description of bacteria.</title>
        <authorList>
            <person name="Hitch T.C.A."/>
        </authorList>
    </citation>
    <scope>NUCLEOTIDE SEQUENCE [LARGE SCALE GENOMIC DNA]</scope>
    <source>
        <strain evidence="1 2">Sanger_31</strain>
    </source>
</reference>
<keyword evidence="2" id="KW-1185">Reference proteome</keyword>
<organism evidence="1 2">
    <name type="scientific">Hominimerdicola aceti</name>
    <dbReference type="NCBI Taxonomy" id="2981726"/>
    <lineage>
        <taxon>Bacteria</taxon>
        <taxon>Bacillati</taxon>
        <taxon>Bacillota</taxon>
        <taxon>Clostridia</taxon>
        <taxon>Eubacteriales</taxon>
        <taxon>Oscillospiraceae</taxon>
        <taxon>Hominimerdicola</taxon>
    </lineage>
</organism>
<comment type="caution">
    <text evidence="1">The sequence shown here is derived from an EMBL/GenBank/DDBJ whole genome shotgun (WGS) entry which is preliminary data.</text>
</comment>
<dbReference type="Proteomes" id="UP001208131">
    <property type="component" value="Unassembled WGS sequence"/>
</dbReference>
<sequence length="141" mass="16789">MVDKYAPIIPYKEMGNIKLYSSMAELSDVISISKEYILNDFWIRYDVEYIISLFFHRKNSKLFKMTTLKGYCGDLFEKINVNTPECDITTLDDSFKYDEFDEVWESNKGVFIEIDPLIRKASWITIYIKELDNDDFDKAKW</sequence>
<name>A0AAE3ILU7_9FIRM</name>
<gene>
    <name evidence="1" type="ORF">OCV57_10145</name>
</gene>
<evidence type="ECO:0000313" key="2">
    <source>
        <dbReference type="Proteomes" id="UP001208131"/>
    </source>
</evidence>
<accession>A0AAE3ILU7</accession>
<proteinExistence type="predicted"/>
<dbReference type="EMBL" id="JAOQJZ010000010">
    <property type="protein sequence ID" value="MCU6706278.1"/>
    <property type="molecule type" value="Genomic_DNA"/>
</dbReference>
<dbReference type="RefSeq" id="WP_267301425.1">
    <property type="nucleotide sequence ID" value="NZ_JAOQJZ010000010.1"/>
</dbReference>
<protein>
    <submittedName>
        <fullName evidence="1">Uncharacterized protein</fullName>
    </submittedName>
</protein>
<dbReference type="AlphaFoldDB" id="A0AAE3ILU7"/>
<evidence type="ECO:0000313" key="1">
    <source>
        <dbReference type="EMBL" id="MCU6706278.1"/>
    </source>
</evidence>